<dbReference type="Pfam" id="PF03450">
    <property type="entry name" value="CO_deh_flav_C"/>
    <property type="match status" value="1"/>
</dbReference>
<dbReference type="FunFam" id="3.30.465.10:FF:000017">
    <property type="entry name" value="Xanthine dehydrogenase, FAD binding subunit"/>
    <property type="match status" value="1"/>
</dbReference>
<dbReference type="SUPFAM" id="SSF56176">
    <property type="entry name" value="FAD-binding/transporter-associated domain-like"/>
    <property type="match status" value="1"/>
</dbReference>
<dbReference type="InterPro" id="IPR002346">
    <property type="entry name" value="Mopterin_DH_FAD-bd"/>
</dbReference>
<dbReference type="GO" id="GO:0071949">
    <property type="term" value="F:FAD binding"/>
    <property type="evidence" value="ECO:0007669"/>
    <property type="project" value="InterPro"/>
</dbReference>
<dbReference type="OrthoDB" id="9789842at2"/>
<feature type="domain" description="FAD-binding PCMH-type" evidence="4">
    <location>
        <begin position="1"/>
        <end position="176"/>
    </location>
</feature>
<keyword evidence="3 5" id="KW-0560">Oxidoreductase</keyword>
<dbReference type="Gene3D" id="3.30.43.10">
    <property type="entry name" value="Uridine Diphospho-n-acetylenolpyruvylglucosamine Reductase, domain 2"/>
    <property type="match status" value="1"/>
</dbReference>
<dbReference type="Gene3D" id="3.30.390.50">
    <property type="entry name" value="CO dehydrogenase flavoprotein, C-terminal domain"/>
    <property type="match status" value="1"/>
</dbReference>
<gene>
    <name evidence="5" type="primary">cutM_2</name>
    <name evidence="5" type="ORF">Pmgp_01481</name>
</gene>
<dbReference type="AlphaFoldDB" id="A0A4Y7RRR4"/>
<dbReference type="NCBIfam" id="NF007427">
    <property type="entry name" value="PRK09971.1"/>
    <property type="match status" value="1"/>
</dbReference>
<dbReference type="InterPro" id="IPR016167">
    <property type="entry name" value="FAD-bd_PCMH_sub1"/>
</dbReference>
<dbReference type="InterPro" id="IPR050031">
    <property type="entry name" value="XdhB_XDHase"/>
</dbReference>
<dbReference type="InterPro" id="IPR016169">
    <property type="entry name" value="FAD-bd_PCMH_sub2"/>
</dbReference>
<name>A0A4Y7RRR4_9FIRM</name>
<dbReference type="InterPro" id="IPR036318">
    <property type="entry name" value="FAD-bd_PCMH-like_sf"/>
</dbReference>
<keyword evidence="6" id="KW-1185">Reference proteome</keyword>
<sequence length="293" mass="31619">MYDIVNYEEAGTVQEAIRLLQANPRARLIAGGSDLLVKIYKGKITDAELVSLRGIIALKDISIEGDGTVRIGACATFSRIAGHPLIRKHVPVLAEAVSRVGGPQIRNIGTIGGNICNGVTSSDSAPTLFALNALLRLEGAGGTRVAPIQDFYLGPGKVDLRQAEVLTEILLTKENYQGFGGHYIKFAMREAMDIASLSCAAVCKIVGQNVIADFRLALGVAAPTPMRCLRAEEIARGRVFSEELLLETGRTAVTEVNPRTSWRATREYRLQLVEELSKRAFKQAFVKAGGVLL</sequence>
<dbReference type="InterPro" id="IPR016166">
    <property type="entry name" value="FAD-bd_PCMH"/>
</dbReference>
<dbReference type="NCBIfam" id="NF043083">
    <property type="entry name" value="XdhB_XDHase"/>
    <property type="match status" value="1"/>
</dbReference>
<dbReference type="PROSITE" id="PS51387">
    <property type="entry name" value="FAD_PCMH"/>
    <property type="match status" value="1"/>
</dbReference>
<evidence type="ECO:0000259" key="4">
    <source>
        <dbReference type="PROSITE" id="PS51387"/>
    </source>
</evidence>
<dbReference type="SMART" id="SM01092">
    <property type="entry name" value="CO_deh_flav_C"/>
    <property type="match status" value="1"/>
</dbReference>
<evidence type="ECO:0000256" key="1">
    <source>
        <dbReference type="ARBA" id="ARBA00022630"/>
    </source>
</evidence>
<reference evidence="5 6" key="1">
    <citation type="journal article" date="2018" name="Environ. Microbiol.">
        <title>Novel energy conservation strategies and behaviour of Pelotomaculum schinkii driving syntrophic propionate catabolism.</title>
        <authorList>
            <person name="Hidalgo-Ahumada C.A.P."/>
            <person name="Nobu M.K."/>
            <person name="Narihiro T."/>
            <person name="Tamaki H."/>
            <person name="Liu W.T."/>
            <person name="Kamagata Y."/>
            <person name="Stams A.J.M."/>
            <person name="Imachi H."/>
            <person name="Sousa D.Z."/>
        </authorList>
    </citation>
    <scope>NUCLEOTIDE SEQUENCE [LARGE SCALE GENOMIC DNA]</scope>
    <source>
        <strain evidence="5 6">MGP</strain>
    </source>
</reference>
<evidence type="ECO:0000313" key="6">
    <source>
        <dbReference type="Proteomes" id="UP000297597"/>
    </source>
</evidence>
<dbReference type="SUPFAM" id="SSF55447">
    <property type="entry name" value="CO dehydrogenase flavoprotein C-terminal domain-like"/>
    <property type="match status" value="1"/>
</dbReference>
<accession>A0A4Y7RRR4</accession>
<dbReference type="InterPro" id="IPR036683">
    <property type="entry name" value="CO_DH_flav_C_dom_sf"/>
</dbReference>
<dbReference type="PANTHER" id="PTHR42659">
    <property type="entry name" value="XANTHINE DEHYDROGENASE SUBUNIT C-RELATED"/>
    <property type="match status" value="1"/>
</dbReference>
<dbReference type="RefSeq" id="WP_134213358.1">
    <property type="nucleotide sequence ID" value="NZ_QFFZ01000012.1"/>
</dbReference>
<evidence type="ECO:0000256" key="3">
    <source>
        <dbReference type="ARBA" id="ARBA00023002"/>
    </source>
</evidence>
<dbReference type="PANTHER" id="PTHR42659:SF9">
    <property type="entry name" value="XANTHINE DEHYDROGENASE FAD-BINDING SUBUNIT XDHB-RELATED"/>
    <property type="match status" value="1"/>
</dbReference>
<dbReference type="EC" id="1.2.5.3" evidence="5"/>
<protein>
    <submittedName>
        <fullName evidence="5">Carbon monoxide dehydrogenase medium chain</fullName>
        <ecNumber evidence="5">1.2.5.3</ecNumber>
    </submittedName>
</protein>
<dbReference type="GO" id="GO:0008805">
    <property type="term" value="F:carbon-monoxide oxygenase activity"/>
    <property type="evidence" value="ECO:0007669"/>
    <property type="project" value="UniProtKB-EC"/>
</dbReference>
<dbReference type="GO" id="GO:0002197">
    <property type="term" value="C:xanthine dehydrogenase complex"/>
    <property type="evidence" value="ECO:0007669"/>
    <property type="project" value="InterPro"/>
</dbReference>
<dbReference type="EMBL" id="QFFZ01000012">
    <property type="protein sequence ID" value="TEB11685.1"/>
    <property type="molecule type" value="Genomic_DNA"/>
</dbReference>
<evidence type="ECO:0000313" key="5">
    <source>
        <dbReference type="EMBL" id="TEB11685.1"/>
    </source>
</evidence>
<dbReference type="Gene3D" id="3.30.465.10">
    <property type="match status" value="1"/>
</dbReference>
<keyword evidence="2" id="KW-0274">FAD</keyword>
<comment type="caution">
    <text evidence="5">The sequence shown here is derived from an EMBL/GenBank/DDBJ whole genome shotgun (WGS) entry which is preliminary data.</text>
</comment>
<organism evidence="5 6">
    <name type="scientific">Pelotomaculum propionicicum</name>
    <dbReference type="NCBI Taxonomy" id="258475"/>
    <lineage>
        <taxon>Bacteria</taxon>
        <taxon>Bacillati</taxon>
        <taxon>Bacillota</taxon>
        <taxon>Clostridia</taxon>
        <taxon>Eubacteriales</taxon>
        <taxon>Desulfotomaculaceae</taxon>
        <taxon>Pelotomaculum</taxon>
    </lineage>
</organism>
<evidence type="ECO:0000256" key="2">
    <source>
        <dbReference type="ARBA" id="ARBA00022827"/>
    </source>
</evidence>
<dbReference type="Proteomes" id="UP000297597">
    <property type="component" value="Unassembled WGS sequence"/>
</dbReference>
<dbReference type="InterPro" id="IPR051312">
    <property type="entry name" value="Diverse_Substr_Oxidored"/>
</dbReference>
<dbReference type="Pfam" id="PF00941">
    <property type="entry name" value="FAD_binding_5"/>
    <property type="match status" value="1"/>
</dbReference>
<keyword evidence="1" id="KW-0285">Flavoprotein</keyword>
<dbReference type="GO" id="GO:0004854">
    <property type="term" value="F:xanthine dehydrogenase activity"/>
    <property type="evidence" value="ECO:0007669"/>
    <property type="project" value="InterPro"/>
</dbReference>
<dbReference type="InterPro" id="IPR005107">
    <property type="entry name" value="CO_DH_flav_C"/>
</dbReference>
<proteinExistence type="predicted"/>